<dbReference type="Pfam" id="PF12850">
    <property type="entry name" value="Metallophos_2"/>
    <property type="match status" value="1"/>
</dbReference>
<comment type="caution">
    <text evidence="3">The sequence shown here is derived from an EMBL/GenBank/DDBJ whole genome shotgun (WGS) entry which is preliminary data.</text>
</comment>
<protein>
    <submittedName>
        <fullName evidence="3">Metallophosphoesterase</fullName>
    </submittedName>
</protein>
<accession>A0A4R4YL69</accession>
<dbReference type="InterPro" id="IPR011152">
    <property type="entry name" value="Pesterase_MJ0912"/>
</dbReference>
<dbReference type="InterPro" id="IPR029052">
    <property type="entry name" value="Metallo-depent_PP-like"/>
</dbReference>
<dbReference type="AlphaFoldDB" id="A0A4R4YL69"/>
<organism evidence="3 4">
    <name type="scientific">Nonomuraea terrae</name>
    <dbReference type="NCBI Taxonomy" id="2530383"/>
    <lineage>
        <taxon>Bacteria</taxon>
        <taxon>Bacillati</taxon>
        <taxon>Actinomycetota</taxon>
        <taxon>Actinomycetes</taxon>
        <taxon>Streptosporangiales</taxon>
        <taxon>Streptosporangiaceae</taxon>
        <taxon>Nonomuraea</taxon>
    </lineage>
</organism>
<dbReference type="Gene3D" id="3.60.21.10">
    <property type="match status" value="1"/>
</dbReference>
<reference evidence="3 4" key="1">
    <citation type="submission" date="2019-03" db="EMBL/GenBank/DDBJ databases">
        <title>Draft genome sequences of novel Actinobacteria.</title>
        <authorList>
            <person name="Sahin N."/>
            <person name="Ay H."/>
            <person name="Saygin H."/>
        </authorList>
    </citation>
    <scope>NUCLEOTIDE SEQUENCE [LARGE SCALE GENOMIC DNA]</scope>
    <source>
        <strain evidence="3 4">CH32</strain>
    </source>
</reference>
<sequence length="248" mass="26331">MRVAVLSDIHGALPALEAVLAEPEVAAADRILLTGDMAAGPMPVETLDALVELGERAVWVNGNADRELVEAVRGKPSAYAISQWAAQRLRPDQVELLAALPDRRVLELGRLGTVLFVHATPRSDEEMILVDSSLERWAEVLAGEDADTVVLGNTHMPFARLADRVLAVNPGSVGMPYGRGGAHWALLDGETGAVTLRSTPLDATRVGERLLAGSGFDEIGEWVESYVTTVHSDAAALRAFALAEGRAG</sequence>
<dbReference type="SUPFAM" id="SSF56300">
    <property type="entry name" value="Metallo-dependent phosphatases"/>
    <property type="match status" value="1"/>
</dbReference>
<keyword evidence="4" id="KW-1185">Reference proteome</keyword>
<dbReference type="GO" id="GO:0005737">
    <property type="term" value="C:cytoplasm"/>
    <property type="evidence" value="ECO:0007669"/>
    <property type="project" value="TreeGrafter"/>
</dbReference>
<dbReference type="RefSeq" id="WP_132615525.1">
    <property type="nucleotide sequence ID" value="NZ_SMKQ01000073.1"/>
</dbReference>
<dbReference type="PIRSF" id="PIRSF000883">
    <property type="entry name" value="Pesterase_MJ0912"/>
    <property type="match status" value="1"/>
</dbReference>
<dbReference type="GO" id="GO:0016791">
    <property type="term" value="F:phosphatase activity"/>
    <property type="evidence" value="ECO:0007669"/>
    <property type="project" value="TreeGrafter"/>
</dbReference>
<dbReference type="OrthoDB" id="9813918at2"/>
<dbReference type="PANTHER" id="PTHR42850">
    <property type="entry name" value="METALLOPHOSPHOESTERASE"/>
    <property type="match status" value="1"/>
</dbReference>
<name>A0A4R4YL69_9ACTN</name>
<feature type="domain" description="Calcineurin-like phosphoesterase" evidence="2">
    <location>
        <begin position="1"/>
        <end position="191"/>
    </location>
</feature>
<gene>
    <name evidence="3" type="ORF">E1286_23135</name>
</gene>
<evidence type="ECO:0000313" key="4">
    <source>
        <dbReference type="Proteomes" id="UP000295302"/>
    </source>
</evidence>
<evidence type="ECO:0000256" key="1">
    <source>
        <dbReference type="ARBA" id="ARBA00008950"/>
    </source>
</evidence>
<proteinExistence type="inferred from homology"/>
<evidence type="ECO:0000313" key="3">
    <source>
        <dbReference type="EMBL" id="TDD45758.1"/>
    </source>
</evidence>
<dbReference type="InterPro" id="IPR024654">
    <property type="entry name" value="Calcineurin-like_PHP_lpxH"/>
</dbReference>
<dbReference type="InterPro" id="IPR050126">
    <property type="entry name" value="Ap4A_hydrolase"/>
</dbReference>
<dbReference type="PANTHER" id="PTHR42850:SF2">
    <property type="entry name" value="BLL5683 PROTEIN"/>
    <property type="match status" value="1"/>
</dbReference>
<comment type="similarity">
    <text evidence="1">Belongs to the metallophosphoesterase superfamily. YfcE family.</text>
</comment>
<evidence type="ECO:0000259" key="2">
    <source>
        <dbReference type="Pfam" id="PF12850"/>
    </source>
</evidence>
<dbReference type="EMBL" id="SMKQ01000073">
    <property type="protein sequence ID" value="TDD45758.1"/>
    <property type="molecule type" value="Genomic_DNA"/>
</dbReference>
<dbReference type="Proteomes" id="UP000295302">
    <property type="component" value="Unassembled WGS sequence"/>
</dbReference>